<dbReference type="EMBL" id="SIHJ01000001">
    <property type="protein sequence ID" value="TWT36461.1"/>
    <property type="molecule type" value="Genomic_DNA"/>
</dbReference>
<name>A0A5C5VE78_9BACT</name>
<dbReference type="AlphaFoldDB" id="A0A5C5VE78"/>
<accession>A0A5C5VE78</accession>
<protein>
    <submittedName>
        <fullName evidence="2">Uncharacterized protein</fullName>
    </submittedName>
</protein>
<reference evidence="2 3" key="1">
    <citation type="submission" date="2019-02" db="EMBL/GenBank/DDBJ databases">
        <title>Deep-cultivation of Planctomycetes and their phenomic and genomic characterization uncovers novel biology.</title>
        <authorList>
            <person name="Wiegand S."/>
            <person name="Jogler M."/>
            <person name="Boedeker C."/>
            <person name="Pinto D."/>
            <person name="Vollmers J."/>
            <person name="Rivas-Marin E."/>
            <person name="Kohn T."/>
            <person name="Peeters S.H."/>
            <person name="Heuer A."/>
            <person name="Rast P."/>
            <person name="Oberbeckmann S."/>
            <person name="Bunk B."/>
            <person name="Jeske O."/>
            <person name="Meyerdierks A."/>
            <person name="Storesund J.E."/>
            <person name="Kallscheuer N."/>
            <person name="Luecker S."/>
            <person name="Lage O.M."/>
            <person name="Pohl T."/>
            <person name="Merkel B.J."/>
            <person name="Hornburger P."/>
            <person name="Mueller R.-W."/>
            <person name="Bruemmer F."/>
            <person name="Labrenz M."/>
            <person name="Spormann A.M."/>
            <person name="Op Den Camp H."/>
            <person name="Overmann J."/>
            <person name="Amann R."/>
            <person name="Jetten M.S.M."/>
            <person name="Mascher T."/>
            <person name="Medema M.H."/>
            <person name="Devos D.P."/>
            <person name="Kaster A.-K."/>
            <person name="Ovreas L."/>
            <person name="Rohde M."/>
            <person name="Galperin M.Y."/>
            <person name="Jogler C."/>
        </authorList>
    </citation>
    <scope>NUCLEOTIDE SEQUENCE [LARGE SCALE GENOMIC DNA]</scope>
    <source>
        <strain evidence="2 3">KOR34</strain>
    </source>
</reference>
<feature type="region of interest" description="Disordered" evidence="1">
    <location>
        <begin position="1"/>
        <end position="32"/>
    </location>
</feature>
<feature type="compositionally biased region" description="Polar residues" evidence="1">
    <location>
        <begin position="1"/>
        <end position="15"/>
    </location>
</feature>
<dbReference type="Proteomes" id="UP000316714">
    <property type="component" value="Unassembled WGS sequence"/>
</dbReference>
<evidence type="ECO:0000256" key="1">
    <source>
        <dbReference type="SAM" id="MobiDB-lite"/>
    </source>
</evidence>
<comment type="caution">
    <text evidence="2">The sequence shown here is derived from an EMBL/GenBank/DDBJ whole genome shotgun (WGS) entry which is preliminary data.</text>
</comment>
<evidence type="ECO:0000313" key="3">
    <source>
        <dbReference type="Proteomes" id="UP000316714"/>
    </source>
</evidence>
<evidence type="ECO:0000313" key="2">
    <source>
        <dbReference type="EMBL" id="TWT36461.1"/>
    </source>
</evidence>
<gene>
    <name evidence="2" type="ORF">KOR34_13670</name>
</gene>
<keyword evidence="3" id="KW-1185">Reference proteome</keyword>
<sequence length="32" mass="3448">MKNQCSLAQPAQAGNRQDEQASAIGTPGQRQY</sequence>
<proteinExistence type="predicted"/>
<organism evidence="2 3">
    <name type="scientific">Posidoniimonas corsicana</name>
    <dbReference type="NCBI Taxonomy" id="1938618"/>
    <lineage>
        <taxon>Bacteria</taxon>
        <taxon>Pseudomonadati</taxon>
        <taxon>Planctomycetota</taxon>
        <taxon>Planctomycetia</taxon>
        <taxon>Pirellulales</taxon>
        <taxon>Lacipirellulaceae</taxon>
        <taxon>Posidoniimonas</taxon>
    </lineage>
</organism>